<dbReference type="OrthoDB" id="291007at2759"/>
<evidence type="ECO:0000256" key="12">
    <source>
        <dbReference type="ARBA" id="ARBA00023145"/>
    </source>
</evidence>
<evidence type="ECO:0000256" key="13">
    <source>
        <dbReference type="ARBA" id="ARBA00023157"/>
    </source>
</evidence>
<dbReference type="GO" id="GO:0006508">
    <property type="term" value="P:proteolysis"/>
    <property type="evidence" value="ECO:0007669"/>
    <property type="project" value="UniProtKB-KW"/>
</dbReference>
<evidence type="ECO:0000256" key="4">
    <source>
        <dbReference type="ARBA" id="ARBA00022536"/>
    </source>
</evidence>
<dbReference type="SMART" id="SM00042">
    <property type="entry name" value="CUB"/>
    <property type="match status" value="1"/>
</dbReference>
<evidence type="ECO:0000256" key="16">
    <source>
        <dbReference type="PROSITE-ProRule" id="PRU00076"/>
    </source>
</evidence>
<protein>
    <recommendedName>
        <fullName evidence="15">Zinc metalloproteinase</fullName>
    </recommendedName>
</protein>
<reference evidence="22 23" key="1">
    <citation type="submission" date="2020-04" db="EMBL/GenBank/DDBJ databases">
        <authorList>
            <person name="Laetsch R D."/>
            <person name="Stevens L."/>
            <person name="Kumar S."/>
            <person name="Blaxter L. M."/>
        </authorList>
    </citation>
    <scope>NUCLEOTIDE SEQUENCE [LARGE SCALE GENOMIC DNA]</scope>
</reference>
<keyword evidence="7 17" id="KW-0479">Metal-binding</keyword>
<keyword evidence="9 17" id="KW-0378">Hydrolase</keyword>
<dbReference type="PRINTS" id="PR00480">
    <property type="entry name" value="ASTACIN"/>
</dbReference>
<feature type="chain" id="PRO_5035962719" description="Zinc metalloproteinase" evidence="15 18">
    <location>
        <begin position="19"/>
        <end position="532"/>
    </location>
</feature>
<evidence type="ECO:0000256" key="14">
    <source>
        <dbReference type="ARBA" id="ARBA00023180"/>
    </source>
</evidence>
<evidence type="ECO:0000259" key="21">
    <source>
        <dbReference type="PROSITE" id="PS51864"/>
    </source>
</evidence>
<evidence type="ECO:0000256" key="9">
    <source>
        <dbReference type="ARBA" id="ARBA00022801"/>
    </source>
</evidence>
<evidence type="ECO:0000313" key="23">
    <source>
        <dbReference type="Proteomes" id="UP000494206"/>
    </source>
</evidence>
<evidence type="ECO:0000256" key="6">
    <source>
        <dbReference type="ARBA" id="ARBA00022685"/>
    </source>
</evidence>
<dbReference type="PANTHER" id="PTHR10127:SF825">
    <property type="entry name" value="ZINC METALLOPROTEINASE NAS-23"/>
    <property type="match status" value="1"/>
</dbReference>
<keyword evidence="10 17" id="KW-0862">Zinc</keyword>
<evidence type="ECO:0000313" key="22">
    <source>
        <dbReference type="EMBL" id="CAB3404495.1"/>
    </source>
</evidence>
<keyword evidence="13 16" id="KW-1015">Disulfide bond</keyword>
<keyword evidence="5 17" id="KW-0645">Protease</keyword>
<dbReference type="InterPro" id="IPR034035">
    <property type="entry name" value="Astacin-like_dom"/>
</dbReference>
<accession>A0A8S1EWS8</accession>
<feature type="binding site" evidence="17">
    <location>
        <position position="208"/>
    </location>
    <ligand>
        <name>Zn(2+)</name>
        <dbReference type="ChEBI" id="CHEBI:29105"/>
        <note>catalytic</note>
    </ligand>
</feature>
<evidence type="ECO:0000256" key="17">
    <source>
        <dbReference type="PROSITE-ProRule" id="PRU01211"/>
    </source>
</evidence>
<keyword evidence="23" id="KW-1185">Reference proteome</keyword>
<feature type="active site" evidence="17">
    <location>
        <position position="209"/>
    </location>
</feature>
<feature type="disulfide bond" evidence="16">
    <location>
        <begin position="337"/>
        <end position="346"/>
    </location>
</feature>
<evidence type="ECO:0000256" key="18">
    <source>
        <dbReference type="RuleBase" id="RU361183"/>
    </source>
</evidence>
<evidence type="ECO:0000256" key="10">
    <source>
        <dbReference type="ARBA" id="ARBA00022833"/>
    </source>
</evidence>
<evidence type="ECO:0000259" key="19">
    <source>
        <dbReference type="PROSITE" id="PS01180"/>
    </source>
</evidence>
<dbReference type="PROSITE" id="PS51864">
    <property type="entry name" value="ASTACIN"/>
    <property type="match status" value="1"/>
</dbReference>
<dbReference type="InterPro" id="IPR017050">
    <property type="entry name" value="Metallopeptidase_nem"/>
</dbReference>
<dbReference type="EMBL" id="CADEPM010000004">
    <property type="protein sequence ID" value="CAB3404495.1"/>
    <property type="molecule type" value="Genomic_DNA"/>
</dbReference>
<dbReference type="SMART" id="SM00235">
    <property type="entry name" value="ZnMc"/>
    <property type="match status" value="1"/>
</dbReference>
<evidence type="ECO:0000256" key="7">
    <source>
        <dbReference type="ARBA" id="ARBA00022723"/>
    </source>
</evidence>
<dbReference type="GO" id="GO:0008270">
    <property type="term" value="F:zinc ion binding"/>
    <property type="evidence" value="ECO:0007669"/>
    <property type="project" value="UniProtKB-UniRule"/>
</dbReference>
<dbReference type="Proteomes" id="UP000494206">
    <property type="component" value="Unassembled WGS sequence"/>
</dbReference>
<feature type="binding site" evidence="17">
    <location>
        <position position="212"/>
    </location>
    <ligand>
        <name>Zn(2+)</name>
        <dbReference type="ChEBI" id="CHEBI:29105"/>
        <note>catalytic</note>
    </ligand>
</feature>
<dbReference type="PROSITE" id="PS01186">
    <property type="entry name" value="EGF_2"/>
    <property type="match status" value="1"/>
</dbReference>
<organism evidence="22 23">
    <name type="scientific">Caenorhabditis bovis</name>
    <dbReference type="NCBI Taxonomy" id="2654633"/>
    <lineage>
        <taxon>Eukaryota</taxon>
        <taxon>Metazoa</taxon>
        <taxon>Ecdysozoa</taxon>
        <taxon>Nematoda</taxon>
        <taxon>Chromadorea</taxon>
        <taxon>Rhabditida</taxon>
        <taxon>Rhabditina</taxon>
        <taxon>Rhabditomorpha</taxon>
        <taxon>Rhabditoidea</taxon>
        <taxon>Rhabditidae</taxon>
        <taxon>Peloderinae</taxon>
        <taxon>Caenorhabditis</taxon>
    </lineage>
</organism>
<evidence type="ECO:0000256" key="15">
    <source>
        <dbReference type="PIRNR" id="PIRNR036365"/>
    </source>
</evidence>
<dbReference type="InterPro" id="IPR001506">
    <property type="entry name" value="Peptidase_M12A"/>
</dbReference>
<comment type="function">
    <text evidence="1">Metalloprotease.</text>
</comment>
<evidence type="ECO:0000256" key="2">
    <source>
        <dbReference type="ARBA" id="ARBA00004613"/>
    </source>
</evidence>
<dbReference type="PROSITE" id="PS00022">
    <property type="entry name" value="EGF_1"/>
    <property type="match status" value="1"/>
</dbReference>
<keyword evidence="11 17" id="KW-0482">Metalloprotease</keyword>
<sequence length="532" mass="60855">MPTILLVTLCFGIVITQNENIPKLRDLVNPYEQYQLRDILSSIFELDSIEQHFDSIPYTPPKYALRDKVKSISHLNRYKQDLLFQGDIHLSRAHLKSIVSEHLKRQKPRSKRTAFKNAEYPKTIWKPHVPYVFHNSLSASAKNSLQAAINFWQQNTCVTFKPRTNEGVYLLLSGNDDGCWSTVGRDSNQKGQILNIGKGCELFGITSHEVAHALGLFHEQSRYDRDLYVKINTKKIAQRNYYDFAKVGPSNMETYGMTYDIGSVMHYKPNEFSIDGSATIIANDRNLQTTMGQFRGPSFLDVAKINRHYECSKNCKNRLNCTNGGYQNPRHCNMCICPTGYGGNTCEDIEESNPKKCRGILKAEETQRKFTINMKPKANVKELRKCNYHIQAPEGKRVLVIVDSVIGNCVHGCYEESLELKTYEDKTVTGARFCCKIEKPIMLMSQTNVVPIIMIAGKAQAFAQIRYSYVDPKAYRKPIGNSGASLMEHFAQIDERFLNIPVDSEKITKNHTIKNDISDDEFEKMLQKQYYN</sequence>
<comment type="caution">
    <text evidence="22">The sequence shown here is derived from an EMBL/GenBank/DDBJ whole genome shotgun (WGS) entry which is preliminary data.</text>
</comment>
<dbReference type="GO" id="GO:0018996">
    <property type="term" value="P:molting cycle, collagen and cuticulin-based cuticle"/>
    <property type="evidence" value="ECO:0007669"/>
    <property type="project" value="InterPro"/>
</dbReference>
<comment type="caution">
    <text evidence="16">Lacks conserved residue(s) required for the propagation of feature annotation.</text>
</comment>
<dbReference type="PANTHER" id="PTHR10127">
    <property type="entry name" value="DISCOIDIN, CUB, EGF, LAMININ , AND ZINC METALLOPROTEASE DOMAIN CONTAINING"/>
    <property type="match status" value="1"/>
</dbReference>
<comment type="cofactor">
    <cofactor evidence="17 18">
        <name>Zn(2+)</name>
        <dbReference type="ChEBI" id="CHEBI:29105"/>
    </cofactor>
    <text evidence="17 18">Binds 1 zinc ion per subunit.</text>
</comment>
<dbReference type="PROSITE" id="PS50026">
    <property type="entry name" value="EGF_3"/>
    <property type="match status" value="1"/>
</dbReference>
<dbReference type="SUPFAM" id="SSF55486">
    <property type="entry name" value="Metalloproteases ('zincins'), catalytic domain"/>
    <property type="match status" value="1"/>
</dbReference>
<keyword evidence="4 16" id="KW-0245">EGF-like domain</keyword>
<name>A0A8S1EWS8_9PELO</name>
<proteinExistence type="predicted"/>
<dbReference type="AlphaFoldDB" id="A0A8S1EWS8"/>
<dbReference type="InterPro" id="IPR035914">
    <property type="entry name" value="Sperma_CUB_dom_sf"/>
</dbReference>
<dbReference type="PROSITE" id="PS01180">
    <property type="entry name" value="CUB"/>
    <property type="match status" value="1"/>
</dbReference>
<dbReference type="InterPro" id="IPR000742">
    <property type="entry name" value="EGF"/>
</dbReference>
<dbReference type="Gene3D" id="3.40.390.10">
    <property type="entry name" value="Collagenase (Catalytic Domain)"/>
    <property type="match status" value="1"/>
</dbReference>
<dbReference type="InterPro" id="IPR000859">
    <property type="entry name" value="CUB_dom"/>
</dbReference>
<dbReference type="PIRSF" id="PIRSF036365">
    <property type="entry name" value="Astacin_nematoda"/>
    <property type="match status" value="1"/>
</dbReference>
<feature type="domain" description="EGF-like" evidence="20">
    <location>
        <begin position="307"/>
        <end position="347"/>
    </location>
</feature>
<dbReference type="CDD" id="cd04280">
    <property type="entry name" value="ZnMc_astacin_like"/>
    <property type="match status" value="1"/>
</dbReference>
<dbReference type="SUPFAM" id="SSF49854">
    <property type="entry name" value="Spermadhesin, CUB domain"/>
    <property type="match status" value="1"/>
</dbReference>
<evidence type="ECO:0000256" key="11">
    <source>
        <dbReference type="ARBA" id="ARBA00023049"/>
    </source>
</evidence>
<keyword evidence="3 15" id="KW-0964">Secreted</keyword>
<comment type="subcellular location">
    <subcellularLocation>
        <location evidence="2 15">Secreted</location>
    </subcellularLocation>
</comment>
<keyword evidence="12" id="KW-0865">Zymogen</keyword>
<gene>
    <name evidence="22" type="ORF">CBOVIS_LOCUS6819</name>
</gene>
<keyword evidence="14" id="KW-0325">Glycoprotein</keyword>
<dbReference type="InterPro" id="IPR024079">
    <property type="entry name" value="MetalloPept_cat_dom_sf"/>
</dbReference>
<evidence type="ECO:0000256" key="1">
    <source>
        <dbReference type="ARBA" id="ARBA00002657"/>
    </source>
</evidence>
<keyword evidence="8 15" id="KW-0732">Signal</keyword>
<dbReference type="Gene3D" id="2.60.120.290">
    <property type="entry name" value="Spermadhesin, CUB domain"/>
    <property type="match status" value="1"/>
</dbReference>
<feature type="signal peptide" evidence="15 18">
    <location>
        <begin position="1"/>
        <end position="18"/>
    </location>
</feature>
<feature type="binding site" evidence="17">
    <location>
        <position position="218"/>
    </location>
    <ligand>
        <name>Zn(2+)</name>
        <dbReference type="ChEBI" id="CHEBI:29105"/>
        <note>catalytic</note>
    </ligand>
</feature>
<dbReference type="FunFam" id="3.40.390.10:FF:000073">
    <property type="entry name" value="Zinc metalloproteinase"/>
    <property type="match status" value="1"/>
</dbReference>
<evidence type="ECO:0000256" key="5">
    <source>
        <dbReference type="ARBA" id="ARBA00022670"/>
    </source>
</evidence>
<evidence type="ECO:0000259" key="20">
    <source>
        <dbReference type="PROSITE" id="PS50026"/>
    </source>
</evidence>
<evidence type="ECO:0000256" key="8">
    <source>
        <dbReference type="ARBA" id="ARBA00022729"/>
    </source>
</evidence>
<dbReference type="GO" id="GO:0005576">
    <property type="term" value="C:extracellular region"/>
    <property type="evidence" value="ECO:0007669"/>
    <property type="project" value="UniProtKB-SubCell"/>
</dbReference>
<keyword evidence="6" id="KW-0165">Cleavage on pair of basic residues</keyword>
<dbReference type="GO" id="GO:0004222">
    <property type="term" value="F:metalloendopeptidase activity"/>
    <property type="evidence" value="ECO:0007669"/>
    <property type="project" value="UniProtKB-UniRule"/>
</dbReference>
<dbReference type="InterPro" id="IPR006026">
    <property type="entry name" value="Peptidase_Metallo"/>
</dbReference>
<evidence type="ECO:0000256" key="3">
    <source>
        <dbReference type="ARBA" id="ARBA00022525"/>
    </source>
</evidence>
<feature type="disulfide bond" evidence="16">
    <location>
        <begin position="311"/>
        <end position="321"/>
    </location>
</feature>
<dbReference type="Pfam" id="PF01400">
    <property type="entry name" value="Astacin"/>
    <property type="match status" value="1"/>
</dbReference>
<feature type="domain" description="Peptidase M12A" evidence="21">
    <location>
        <begin position="117"/>
        <end position="312"/>
    </location>
</feature>
<feature type="domain" description="CUB" evidence="19">
    <location>
        <begin position="357"/>
        <end position="469"/>
    </location>
</feature>
<dbReference type="CDD" id="cd00054">
    <property type="entry name" value="EGF_CA"/>
    <property type="match status" value="1"/>
</dbReference>